<comment type="catalytic activity">
    <reaction evidence="1 8">
        <text>S-ubiquitinyl-[E2 ubiquitin-conjugating enzyme]-L-cysteine + [acceptor protein]-L-lysine = [E2 ubiquitin-conjugating enzyme]-L-cysteine + N(6)-ubiquitinyl-[acceptor protein]-L-lysine.</text>
        <dbReference type="EC" id="2.3.2.26"/>
    </reaction>
</comment>
<dbReference type="InParanoid" id="F2U154"/>
<evidence type="ECO:0000256" key="8">
    <source>
        <dbReference type="PIRNR" id="PIRNR001569"/>
    </source>
</evidence>
<feature type="compositionally biased region" description="Acidic residues" evidence="11">
    <location>
        <begin position="253"/>
        <end position="265"/>
    </location>
</feature>
<dbReference type="EC" id="2.3.2.26" evidence="8"/>
<feature type="domain" description="C2" evidence="12">
    <location>
        <begin position="1"/>
        <end position="137"/>
    </location>
</feature>
<dbReference type="CDD" id="cd00201">
    <property type="entry name" value="WW"/>
    <property type="match status" value="2"/>
</dbReference>
<feature type="domain" description="WW" evidence="13">
    <location>
        <begin position="420"/>
        <end position="453"/>
    </location>
</feature>
<comment type="subcellular location">
    <subcellularLocation>
        <location evidence="2">Cytoplasm</location>
    </subcellularLocation>
</comment>
<dbReference type="GO" id="GO:0016567">
    <property type="term" value="P:protein ubiquitination"/>
    <property type="evidence" value="ECO:0007669"/>
    <property type="project" value="UniProtKB-UniPathway"/>
</dbReference>
<evidence type="ECO:0000259" key="14">
    <source>
        <dbReference type="PROSITE" id="PS50237"/>
    </source>
</evidence>
<evidence type="ECO:0000256" key="6">
    <source>
        <dbReference type="ARBA" id="ARBA00022737"/>
    </source>
</evidence>
<protein>
    <recommendedName>
        <fullName evidence="8">E3 ubiquitin-protein ligase</fullName>
        <ecNumber evidence="8">2.3.2.26</ecNumber>
    </recommendedName>
</protein>
<dbReference type="Gene3D" id="2.60.40.150">
    <property type="entry name" value="C2 domain"/>
    <property type="match status" value="1"/>
</dbReference>
<dbReference type="InterPro" id="IPR024928">
    <property type="entry name" value="E3_ub_ligase_SMURF1"/>
</dbReference>
<evidence type="ECO:0000256" key="11">
    <source>
        <dbReference type="SAM" id="MobiDB-lite"/>
    </source>
</evidence>
<dbReference type="PROSITE" id="PS01159">
    <property type="entry name" value="WW_DOMAIN_1"/>
    <property type="match status" value="2"/>
</dbReference>
<dbReference type="GO" id="GO:0061630">
    <property type="term" value="F:ubiquitin protein ligase activity"/>
    <property type="evidence" value="ECO:0007669"/>
    <property type="project" value="UniProtKB-EC"/>
</dbReference>
<dbReference type="FunFam" id="3.30.2160.10:FF:000001">
    <property type="entry name" value="E3 ubiquitin-protein ligase NEDD4-like"/>
    <property type="match status" value="1"/>
</dbReference>
<dbReference type="Gene3D" id="2.20.70.10">
    <property type="match status" value="2"/>
</dbReference>
<evidence type="ECO:0000256" key="10">
    <source>
        <dbReference type="PROSITE-ProRule" id="PRU00104"/>
    </source>
</evidence>
<dbReference type="FunFam" id="3.30.2410.10:FF:000002">
    <property type="entry name" value="E3 ubiquitin-protein ligase HECW2"/>
    <property type="match status" value="1"/>
</dbReference>
<dbReference type="STRING" id="946362.F2U154"/>
<reference evidence="15" key="1">
    <citation type="submission" date="2009-08" db="EMBL/GenBank/DDBJ databases">
        <title>Annotation of Salpingoeca rosetta.</title>
        <authorList>
            <consortium name="The Broad Institute Genome Sequencing Platform"/>
            <person name="Russ C."/>
            <person name="Cuomo C."/>
            <person name="Burger G."/>
            <person name="Gray M.W."/>
            <person name="Holland P.W.H."/>
            <person name="King N."/>
            <person name="Lang F.B.F."/>
            <person name="Roger A.J."/>
            <person name="Ruiz-Trillo I."/>
            <person name="Young S.K."/>
            <person name="Zeng Q."/>
            <person name="Gargeya S."/>
            <person name="Alvarado L."/>
            <person name="Berlin A."/>
            <person name="Chapman S.B."/>
            <person name="Chen Z."/>
            <person name="Freedman E."/>
            <person name="Gellesch M."/>
            <person name="Goldberg J."/>
            <person name="Griggs A."/>
            <person name="Gujja S."/>
            <person name="Heilman E."/>
            <person name="Heiman D."/>
            <person name="Howarth C."/>
            <person name="Mehta T."/>
            <person name="Neiman D."/>
            <person name="Pearson M."/>
            <person name="Roberts A."/>
            <person name="Saif S."/>
            <person name="Shea T."/>
            <person name="Shenoy N."/>
            <person name="Sisk P."/>
            <person name="Stolte C."/>
            <person name="Sykes S."/>
            <person name="White J."/>
            <person name="Yandava C."/>
            <person name="Haas B."/>
            <person name="Nusbaum C."/>
            <person name="Birren B."/>
        </authorList>
    </citation>
    <scope>NUCLEOTIDE SEQUENCE [LARGE SCALE GENOMIC DNA]</scope>
    <source>
        <strain evidence="15">ATCC 50818</strain>
    </source>
</reference>
<evidence type="ECO:0000259" key="12">
    <source>
        <dbReference type="PROSITE" id="PS50004"/>
    </source>
</evidence>
<dbReference type="Gene3D" id="3.30.2160.10">
    <property type="entry name" value="Hect, E3 ligase catalytic domain"/>
    <property type="match status" value="1"/>
</dbReference>
<dbReference type="InterPro" id="IPR000008">
    <property type="entry name" value="C2_dom"/>
</dbReference>
<dbReference type="FunFam" id="3.90.1750.10:FF:000079">
    <property type="entry name" value="E3 ubiquitin-protein ligase"/>
    <property type="match status" value="1"/>
</dbReference>
<dbReference type="FunCoup" id="F2U154">
    <property type="interactions" value="1330"/>
</dbReference>
<feature type="region of interest" description="Disordered" evidence="11">
    <location>
        <begin position="1"/>
        <end position="20"/>
    </location>
</feature>
<gene>
    <name evidence="15" type="ORF">PTSG_01216</name>
</gene>
<dbReference type="PIRSF" id="PIRSF001569">
    <property type="entry name" value="E3_ub_ligase_SMURF1"/>
    <property type="match status" value="1"/>
</dbReference>
<dbReference type="CDD" id="cd00078">
    <property type="entry name" value="HECTc"/>
    <property type="match status" value="1"/>
</dbReference>
<dbReference type="SUPFAM" id="SSF51045">
    <property type="entry name" value="WW domain"/>
    <property type="match status" value="3"/>
</dbReference>
<dbReference type="RefSeq" id="XP_004997189.1">
    <property type="nucleotide sequence ID" value="XM_004997132.1"/>
</dbReference>
<evidence type="ECO:0000256" key="7">
    <source>
        <dbReference type="ARBA" id="ARBA00022786"/>
    </source>
</evidence>
<dbReference type="Pfam" id="PF00397">
    <property type="entry name" value="WW"/>
    <property type="match status" value="2"/>
</dbReference>
<sequence length="910" mass="101453">MSTMLKGGETAGPKMGPPLLIQPKSASDLVKKSRLGVAEPYVVAKLTQVDPMVVSKPSMCGTRARTRHAVGLNPTWDDVLQLNWKVEGHIDEHNGPHYFLLLQIFDRHRLGRDSFLGQAVLNLRLLPPSARSFSDTPAVLNIPLRPRTRKQRVSGHLRVAVGYDLGAVGGGAGKRTTAATKRGQPESFSASPAATAHAQPLDLGFAKMVGHAEPSSATTHARDGRDDRNGSGTATGGTGAVSSAEAARAAAEDAVELDEPSTDDAIEQRPLPEGWGTKTDRQGRLLYVNHKLRRVTYRHPLDIRRSSRRTSSGSARIYCAQVSPHPRGDTGDASDTCEDDVFVQVEEVPIATTTTTTTTSNDDEHTRAHDASHGSSAGRGVNDVSSADGRGGHDTSDEQGGRHANDDGAAVESSTFSVEDALPPGWVKSKTATGRVFFIDHNTKRTTWDDPRTHYRRMGVGENAVNLPRVRRLQPADSLSDLGMLPAKWEERQTERGRRYFVNHRTRTTQWEDPRTGLPPSTADAGVSAIFSQAFVDKKRHLHSLIKRTRPRGKCDISVSRSRIFEQSYSAVLGMSPDQLRRELRITFEEERGLDFGGPTREWFYLLSHEMFNPYYGLFEYSAADSYTLQMSPTSSVNPDHLRYFQFIGRVVGMAIYHGRLLDVFFIHPFYKMMLRRHIALADVEVVDADYYRSLQWILDNDPTQLELTFEVDREEFGTVTHIELKPGGADIPVTQDNKEEYVNLVVKHKFVDQVAAQMDAFMEGLTAIVPLDWLEPFTSHELELLISGISEIDIHDWRAHTVYLDGYTNRSQVIGWFWQAISSLNMQERARVLQFVTGTSRVPMNGFAELYGSNGLQRFCIARRGGRSQLPRAHTCFNRLDLPQYQSYDELREKLLLAVENTEGYDGVD</sequence>
<dbReference type="PANTHER" id="PTHR11254:SF440">
    <property type="entry name" value="E3 UBIQUITIN-PROTEIN LIGASE NEDD-4"/>
    <property type="match status" value="1"/>
</dbReference>
<evidence type="ECO:0000313" key="16">
    <source>
        <dbReference type="Proteomes" id="UP000007799"/>
    </source>
</evidence>
<dbReference type="InterPro" id="IPR035892">
    <property type="entry name" value="C2_domain_sf"/>
</dbReference>
<dbReference type="Pfam" id="PF00168">
    <property type="entry name" value="C2"/>
    <property type="match status" value="1"/>
</dbReference>
<dbReference type="GO" id="GO:0005737">
    <property type="term" value="C:cytoplasm"/>
    <property type="evidence" value="ECO:0007669"/>
    <property type="project" value="UniProtKB-SubCell"/>
</dbReference>
<keyword evidence="16" id="KW-1185">Reference proteome</keyword>
<dbReference type="EMBL" id="GL832958">
    <property type="protein sequence ID" value="EGD80628.1"/>
    <property type="molecule type" value="Genomic_DNA"/>
</dbReference>
<feature type="compositionally biased region" description="Basic and acidic residues" evidence="11">
    <location>
        <begin position="220"/>
        <end position="229"/>
    </location>
</feature>
<dbReference type="Gene3D" id="3.90.1750.10">
    <property type="entry name" value="Hect, E3 ligase catalytic domains"/>
    <property type="match status" value="1"/>
</dbReference>
<dbReference type="SUPFAM" id="SSF49562">
    <property type="entry name" value="C2 domain (Calcium/lipid-binding domain, CaLB)"/>
    <property type="match status" value="1"/>
</dbReference>
<evidence type="ECO:0000313" key="15">
    <source>
        <dbReference type="EMBL" id="EGD80628.1"/>
    </source>
</evidence>
<dbReference type="GO" id="GO:0016874">
    <property type="term" value="F:ligase activity"/>
    <property type="evidence" value="ECO:0007669"/>
    <property type="project" value="UniProtKB-KW"/>
</dbReference>
<dbReference type="InterPro" id="IPR050409">
    <property type="entry name" value="E3_ubiq-protein_ligase"/>
</dbReference>
<feature type="compositionally biased region" description="Basic and acidic residues" evidence="11">
    <location>
        <begin position="362"/>
        <end position="372"/>
    </location>
</feature>
<dbReference type="PANTHER" id="PTHR11254">
    <property type="entry name" value="HECT DOMAIN UBIQUITIN-PROTEIN LIGASE"/>
    <property type="match status" value="1"/>
</dbReference>
<dbReference type="KEGG" id="sre:PTSG_01216"/>
<evidence type="ECO:0000256" key="9">
    <source>
        <dbReference type="PIRSR" id="PIRSR001569-1"/>
    </source>
</evidence>
<keyword evidence="4" id="KW-0963">Cytoplasm</keyword>
<evidence type="ECO:0000256" key="3">
    <source>
        <dbReference type="ARBA" id="ARBA00004906"/>
    </source>
</evidence>
<accession>F2U154</accession>
<feature type="region of interest" description="Disordered" evidence="11">
    <location>
        <begin position="303"/>
        <end position="425"/>
    </location>
</feature>
<feature type="compositionally biased region" description="Basic and acidic residues" evidence="11">
    <location>
        <begin position="390"/>
        <end position="406"/>
    </location>
</feature>
<dbReference type="FunFam" id="2.20.70.10:FF:000017">
    <property type="entry name" value="E3 ubiquitin-protein ligase"/>
    <property type="match status" value="1"/>
</dbReference>
<keyword evidence="7 8" id="KW-0833">Ubl conjugation pathway</keyword>
<dbReference type="PROSITE" id="PS50237">
    <property type="entry name" value="HECT"/>
    <property type="match status" value="1"/>
</dbReference>
<organism evidence="16">
    <name type="scientific">Salpingoeca rosetta (strain ATCC 50818 / BSB-021)</name>
    <dbReference type="NCBI Taxonomy" id="946362"/>
    <lineage>
        <taxon>Eukaryota</taxon>
        <taxon>Choanoflagellata</taxon>
        <taxon>Craspedida</taxon>
        <taxon>Salpingoecidae</taxon>
        <taxon>Salpingoeca</taxon>
    </lineage>
</organism>
<evidence type="ECO:0000259" key="13">
    <source>
        <dbReference type="PROSITE" id="PS50020"/>
    </source>
</evidence>
<evidence type="ECO:0000256" key="2">
    <source>
        <dbReference type="ARBA" id="ARBA00004496"/>
    </source>
</evidence>
<dbReference type="Gene3D" id="3.30.2410.10">
    <property type="entry name" value="Hect, E3 ligase catalytic domain"/>
    <property type="match status" value="1"/>
</dbReference>
<dbReference type="OrthoDB" id="423283at2759"/>
<dbReference type="InterPro" id="IPR035983">
    <property type="entry name" value="Hect_E3_ubiquitin_ligase"/>
</dbReference>
<feature type="domain" description="WW" evidence="13">
    <location>
        <begin position="269"/>
        <end position="302"/>
    </location>
</feature>
<feature type="compositionally biased region" description="Low complexity" evidence="11">
    <location>
        <begin position="240"/>
        <end position="249"/>
    </location>
</feature>
<dbReference type="PROSITE" id="PS50004">
    <property type="entry name" value="C2"/>
    <property type="match status" value="1"/>
</dbReference>
<dbReference type="GeneID" id="16077785"/>
<feature type="domain" description="HECT" evidence="14">
    <location>
        <begin position="576"/>
        <end position="909"/>
    </location>
</feature>
<dbReference type="InterPro" id="IPR001202">
    <property type="entry name" value="WW_dom"/>
</dbReference>
<dbReference type="GO" id="GO:0006511">
    <property type="term" value="P:ubiquitin-dependent protein catabolic process"/>
    <property type="evidence" value="ECO:0007669"/>
    <property type="project" value="InterPro"/>
</dbReference>
<dbReference type="InterPro" id="IPR000569">
    <property type="entry name" value="HECT_dom"/>
</dbReference>
<evidence type="ECO:0000256" key="4">
    <source>
        <dbReference type="ARBA" id="ARBA00022490"/>
    </source>
</evidence>
<comment type="pathway">
    <text evidence="3 8">Protein modification; protein ubiquitination.</text>
</comment>
<feature type="domain" description="WW" evidence="13">
    <location>
        <begin position="483"/>
        <end position="516"/>
    </location>
</feature>
<evidence type="ECO:0000256" key="5">
    <source>
        <dbReference type="ARBA" id="ARBA00022679"/>
    </source>
</evidence>
<dbReference type="InterPro" id="IPR036020">
    <property type="entry name" value="WW_dom_sf"/>
</dbReference>
<dbReference type="AlphaFoldDB" id="F2U154"/>
<proteinExistence type="predicted"/>
<feature type="region of interest" description="Disordered" evidence="11">
    <location>
        <begin position="171"/>
        <end position="196"/>
    </location>
</feature>
<keyword evidence="15" id="KW-0436">Ligase</keyword>
<feature type="active site" description="Glycyl thioester intermediate" evidence="9 10">
    <location>
        <position position="877"/>
    </location>
</feature>
<feature type="region of interest" description="Disordered" evidence="11">
    <location>
        <begin position="213"/>
        <end position="279"/>
    </location>
</feature>
<dbReference type="SUPFAM" id="SSF56204">
    <property type="entry name" value="Hect, E3 ligase catalytic domain"/>
    <property type="match status" value="1"/>
</dbReference>
<keyword evidence="6" id="KW-0677">Repeat</keyword>
<dbReference type="UniPathway" id="UPA00143"/>
<dbReference type="SMART" id="SM00119">
    <property type="entry name" value="HECTc"/>
    <property type="match status" value="1"/>
</dbReference>
<evidence type="ECO:0000256" key="1">
    <source>
        <dbReference type="ARBA" id="ARBA00000885"/>
    </source>
</evidence>
<dbReference type="SMART" id="SM00456">
    <property type="entry name" value="WW"/>
    <property type="match status" value="3"/>
</dbReference>
<dbReference type="eggNOG" id="KOG0940">
    <property type="taxonomic scope" value="Eukaryota"/>
</dbReference>
<keyword evidence="5 8" id="KW-0808">Transferase</keyword>
<dbReference type="PROSITE" id="PS50020">
    <property type="entry name" value="WW_DOMAIN_2"/>
    <property type="match status" value="3"/>
</dbReference>
<name>F2U154_SALR5</name>
<dbReference type="Pfam" id="PF00632">
    <property type="entry name" value="HECT"/>
    <property type="match status" value="1"/>
</dbReference>
<dbReference type="Proteomes" id="UP000007799">
    <property type="component" value="Unassembled WGS sequence"/>
</dbReference>